<dbReference type="InterPro" id="IPR016163">
    <property type="entry name" value="Ald_DH_C"/>
</dbReference>
<dbReference type="Proteomes" id="UP001152799">
    <property type="component" value="Chromosome 3"/>
</dbReference>
<keyword evidence="3" id="KW-1185">Reference proteome</keyword>
<dbReference type="Pfam" id="PF00171">
    <property type="entry name" value="Aldedh"/>
    <property type="match status" value="1"/>
</dbReference>
<dbReference type="PANTHER" id="PTHR11699">
    <property type="entry name" value="ALDEHYDE DEHYDROGENASE-RELATED"/>
    <property type="match status" value="1"/>
</dbReference>
<dbReference type="Gene3D" id="3.40.605.10">
    <property type="entry name" value="Aldehyde Dehydrogenase, Chain A, domain 1"/>
    <property type="match status" value="2"/>
</dbReference>
<evidence type="ECO:0000259" key="1">
    <source>
        <dbReference type="Pfam" id="PF00171"/>
    </source>
</evidence>
<dbReference type="InterPro" id="IPR016161">
    <property type="entry name" value="Ald_DH/histidinol_DH"/>
</dbReference>
<dbReference type="SUPFAM" id="SSF53720">
    <property type="entry name" value="ALDH-like"/>
    <property type="match status" value="2"/>
</dbReference>
<evidence type="ECO:0000313" key="3">
    <source>
        <dbReference type="Proteomes" id="UP001152799"/>
    </source>
</evidence>
<sequence length="666" mass="73701">MDPKTLKLQEVFKTMSYGENFEDTSQANEWLQSIEIMDKSNDIDNILKGVKPGIYNPEPSKLVKLAQELEKSVTLIGEIEILSRGVLSKDTRKAVESLAQCFYYYASCVENLTRDIAVGVFEDDHPLWLLGLFLAPALASGHTVVLQAGTKFATVITFIFELATKVGIPKDALVLIPSNEGDLQPYLSTEDVSIVALFVDLLNDKYRGINKLHKKILILSPYKTPMLVFDNADLDSAVNSVVEAAWGYQGMIPWSINTVLIQENIFNKFTAKLKEKVASVRLGNGDDKLADISYPSNRTIFENLIKTVDKAKALGIEIFAKETASSHFTPTLIIGSRVDTNNVLTAPVNDGTVTLLPFRSIDEAVNLANNSRQGLGASVWSENIGLINEVARKLKMSNIWINSHGLFSPNLPIVPLKGSGTGYFGGKQGYTEYKYLEMLSEPLYEALKTSFKKVDAINIAIQSGNSASASWSKTTIFNRIKVFVQIADFIKANEKKLGEKLSKLVLENFKTGIETIVFASQEVGSFSQNGFNVTSLKYPKGCLIIEEKNNEVLLLLAALFEGNAVILLTETPETQEFYQEVSKKLPSRLLTVLPYSLDAAKTASQNKELNGYFAAENNAIFATIPLKESNIFSLVTKGREIEQIFNLVRVYKNVWSNIGQSSQCNL</sequence>
<dbReference type="GO" id="GO:0016620">
    <property type="term" value="F:oxidoreductase activity, acting on the aldehyde or oxo group of donors, NAD or NADP as acceptor"/>
    <property type="evidence" value="ECO:0007669"/>
    <property type="project" value="InterPro"/>
</dbReference>
<gene>
    <name evidence="2" type="ORF">CEUTPL_LOCUS7343</name>
</gene>
<name>A0A9N9MMK2_9CUCU</name>
<dbReference type="Gene3D" id="3.40.309.10">
    <property type="entry name" value="Aldehyde Dehydrogenase, Chain A, domain 2"/>
    <property type="match status" value="1"/>
</dbReference>
<dbReference type="OrthoDB" id="310895at2759"/>
<dbReference type="EMBL" id="OU892279">
    <property type="protein sequence ID" value="CAG9766771.1"/>
    <property type="molecule type" value="Genomic_DNA"/>
</dbReference>
<organism evidence="2 3">
    <name type="scientific">Ceutorhynchus assimilis</name>
    <name type="common">cabbage seed weevil</name>
    <dbReference type="NCBI Taxonomy" id="467358"/>
    <lineage>
        <taxon>Eukaryota</taxon>
        <taxon>Metazoa</taxon>
        <taxon>Ecdysozoa</taxon>
        <taxon>Arthropoda</taxon>
        <taxon>Hexapoda</taxon>
        <taxon>Insecta</taxon>
        <taxon>Pterygota</taxon>
        <taxon>Neoptera</taxon>
        <taxon>Endopterygota</taxon>
        <taxon>Coleoptera</taxon>
        <taxon>Polyphaga</taxon>
        <taxon>Cucujiformia</taxon>
        <taxon>Curculionidae</taxon>
        <taxon>Ceutorhynchinae</taxon>
        <taxon>Ceutorhynchus</taxon>
    </lineage>
</organism>
<dbReference type="InterPro" id="IPR016162">
    <property type="entry name" value="Ald_DH_N"/>
</dbReference>
<dbReference type="InterPro" id="IPR015590">
    <property type="entry name" value="Aldehyde_DH_dom"/>
</dbReference>
<accession>A0A9N9MMK2</accession>
<dbReference type="AlphaFoldDB" id="A0A9N9MMK2"/>
<feature type="domain" description="Aldehyde dehydrogenase" evidence="1">
    <location>
        <begin position="62"/>
        <end position="434"/>
    </location>
</feature>
<protein>
    <recommendedName>
        <fullName evidence="1">Aldehyde dehydrogenase domain-containing protein</fullName>
    </recommendedName>
</protein>
<reference evidence="2" key="1">
    <citation type="submission" date="2022-01" db="EMBL/GenBank/DDBJ databases">
        <authorList>
            <person name="King R."/>
        </authorList>
    </citation>
    <scope>NUCLEOTIDE SEQUENCE</scope>
</reference>
<evidence type="ECO:0000313" key="2">
    <source>
        <dbReference type="EMBL" id="CAG9766771.1"/>
    </source>
</evidence>
<proteinExistence type="predicted"/>